<feature type="transmembrane region" description="Helical" evidence="7">
    <location>
        <begin position="148"/>
        <end position="171"/>
    </location>
</feature>
<evidence type="ECO:0000313" key="11">
    <source>
        <dbReference type="EMBL" id="NQV66693.1"/>
    </source>
</evidence>
<feature type="transmembrane region" description="Helical" evidence="7">
    <location>
        <begin position="107"/>
        <end position="128"/>
    </location>
</feature>
<dbReference type="GO" id="GO:0005337">
    <property type="term" value="F:nucleoside transmembrane transporter activity"/>
    <property type="evidence" value="ECO:0007669"/>
    <property type="project" value="InterPro"/>
</dbReference>
<evidence type="ECO:0000256" key="6">
    <source>
        <dbReference type="ARBA" id="ARBA00023136"/>
    </source>
</evidence>
<evidence type="ECO:0000256" key="7">
    <source>
        <dbReference type="SAM" id="Phobius"/>
    </source>
</evidence>
<reference evidence="11" key="1">
    <citation type="submission" date="2020-05" db="EMBL/GenBank/DDBJ databases">
        <title>Sulfur intermediates as new biogeochemical hubs in an aquatic model microbial ecosystem.</title>
        <authorList>
            <person name="Vigneron A."/>
        </authorList>
    </citation>
    <scope>NUCLEOTIDE SEQUENCE</scope>
    <source>
        <strain evidence="11">Bin.250</strain>
    </source>
</reference>
<evidence type="ECO:0000256" key="3">
    <source>
        <dbReference type="ARBA" id="ARBA00022475"/>
    </source>
</evidence>
<evidence type="ECO:0000256" key="1">
    <source>
        <dbReference type="ARBA" id="ARBA00004651"/>
    </source>
</evidence>
<comment type="subcellular location">
    <subcellularLocation>
        <location evidence="1">Cell membrane</location>
        <topology evidence="1">Multi-pass membrane protein</topology>
    </subcellularLocation>
</comment>
<keyword evidence="3" id="KW-1003">Cell membrane</keyword>
<dbReference type="InterPro" id="IPR002668">
    <property type="entry name" value="CNT_N_dom"/>
</dbReference>
<feature type="domain" description="Nucleoside transporter/FeoB GTPase Gate" evidence="10">
    <location>
        <begin position="108"/>
        <end position="204"/>
    </location>
</feature>
<dbReference type="InterPro" id="IPR011642">
    <property type="entry name" value="Gate_dom"/>
</dbReference>
<dbReference type="AlphaFoldDB" id="A0A972VYM7"/>
<dbReference type="Pfam" id="PF07662">
    <property type="entry name" value="Nucleos_tra2_C"/>
    <property type="match status" value="1"/>
</dbReference>
<feature type="transmembrane region" description="Helical" evidence="7">
    <location>
        <begin position="399"/>
        <end position="422"/>
    </location>
</feature>
<feature type="domain" description="Concentrative nucleoside transporter N-terminal" evidence="8">
    <location>
        <begin position="12"/>
        <end position="85"/>
    </location>
</feature>
<evidence type="ECO:0000313" key="12">
    <source>
        <dbReference type="Proteomes" id="UP000754644"/>
    </source>
</evidence>
<feature type="domain" description="Concentrative nucleoside transporter C-terminal" evidence="9">
    <location>
        <begin position="216"/>
        <end position="419"/>
    </location>
</feature>
<protein>
    <submittedName>
        <fullName evidence="11">Nucleoside:proton symporter</fullName>
    </submittedName>
</protein>
<evidence type="ECO:0000259" key="9">
    <source>
        <dbReference type="Pfam" id="PF07662"/>
    </source>
</evidence>
<dbReference type="InterPro" id="IPR011657">
    <property type="entry name" value="CNT_C_dom"/>
</dbReference>
<feature type="transmembrane region" description="Helical" evidence="7">
    <location>
        <begin position="308"/>
        <end position="324"/>
    </location>
</feature>
<feature type="transmembrane region" description="Helical" evidence="7">
    <location>
        <begin position="270"/>
        <end position="288"/>
    </location>
</feature>
<dbReference type="Pfam" id="PF07670">
    <property type="entry name" value="Gate"/>
    <property type="match status" value="1"/>
</dbReference>
<comment type="similarity">
    <text evidence="2">Belongs to the concentrative nucleoside transporter (CNT) (TC 2.A.41) family.</text>
</comment>
<dbReference type="Pfam" id="PF01773">
    <property type="entry name" value="Nucleos_tra2_N"/>
    <property type="match status" value="1"/>
</dbReference>
<feature type="transmembrane region" description="Helical" evidence="7">
    <location>
        <begin position="6"/>
        <end position="24"/>
    </location>
</feature>
<feature type="transmembrane region" description="Helical" evidence="7">
    <location>
        <begin position="364"/>
        <end position="387"/>
    </location>
</feature>
<evidence type="ECO:0000259" key="10">
    <source>
        <dbReference type="Pfam" id="PF07670"/>
    </source>
</evidence>
<dbReference type="PANTHER" id="PTHR10590:SF4">
    <property type="entry name" value="SOLUTE CARRIER FAMILY 28 MEMBER 3"/>
    <property type="match status" value="1"/>
</dbReference>
<keyword evidence="5 7" id="KW-1133">Transmembrane helix</keyword>
<feature type="transmembrane region" description="Helical" evidence="7">
    <location>
        <begin position="36"/>
        <end position="55"/>
    </location>
</feature>
<dbReference type="GO" id="GO:0015293">
    <property type="term" value="F:symporter activity"/>
    <property type="evidence" value="ECO:0007669"/>
    <property type="project" value="TreeGrafter"/>
</dbReference>
<feature type="transmembrane region" description="Helical" evidence="7">
    <location>
        <begin position="183"/>
        <end position="205"/>
    </location>
</feature>
<evidence type="ECO:0000256" key="5">
    <source>
        <dbReference type="ARBA" id="ARBA00022989"/>
    </source>
</evidence>
<comment type="caution">
    <text evidence="11">The sequence shown here is derived from an EMBL/GenBank/DDBJ whole genome shotgun (WGS) entry which is preliminary data.</text>
</comment>
<keyword evidence="6 7" id="KW-0472">Membrane</keyword>
<gene>
    <name evidence="11" type="ORF">HQ497_15145</name>
</gene>
<organism evidence="11 12">
    <name type="scientific">SAR86 cluster bacterium</name>
    <dbReference type="NCBI Taxonomy" id="2030880"/>
    <lineage>
        <taxon>Bacteria</taxon>
        <taxon>Pseudomonadati</taxon>
        <taxon>Pseudomonadota</taxon>
        <taxon>Gammaproteobacteria</taxon>
        <taxon>SAR86 cluster</taxon>
    </lineage>
</organism>
<dbReference type="PANTHER" id="PTHR10590">
    <property type="entry name" value="SODIUM/NUCLEOSIDE COTRANSPORTER"/>
    <property type="match status" value="1"/>
</dbReference>
<feature type="transmembrane region" description="Helical" evidence="7">
    <location>
        <begin position="217"/>
        <end position="236"/>
    </location>
</feature>
<dbReference type="EMBL" id="JABMOJ010000564">
    <property type="protein sequence ID" value="NQV66693.1"/>
    <property type="molecule type" value="Genomic_DNA"/>
</dbReference>
<dbReference type="Proteomes" id="UP000754644">
    <property type="component" value="Unassembled WGS sequence"/>
</dbReference>
<dbReference type="GO" id="GO:0005886">
    <property type="term" value="C:plasma membrane"/>
    <property type="evidence" value="ECO:0007669"/>
    <property type="project" value="UniProtKB-SubCell"/>
</dbReference>
<sequence>MADLTLMIQACFGLGMFIAIGWALGESRRMPDWRVLLGGLGLQLVLALLMFKVPFVRETLTLLNRGVVAVASATDAGTQFVFGYLGGDSSNIAYPYAITDAGSTYILAFRVLPLILFFTVLSAVLWYYRILPWVIRGFSAILRRSMGVGGAVGVSAAGNIFLGMVEAPLLIRPYLNKLTRSELFIVMTCGMATVAGSVMIFYSIILQGVIVDALGHILTASVISAPAAIMIARVMIPGDDSTGSDKLIDPVTYHGLLDAVTRGTADGIRLMVNVGAMLIVLISLVALVNSLLSLLPLLDGELLTMERILGWLFAPLAWLMGIPWQESVVAGALLGTKTVLNELIAFFALAALEPGQLSVKSTLIMTYAICGFANFGSLGIMIGGLSAMCPERRQEIMALAPKSLISGTLATCMTGAIAGLILG</sequence>
<dbReference type="InterPro" id="IPR008276">
    <property type="entry name" value="C_nuclsd_transpt"/>
</dbReference>
<evidence type="ECO:0000256" key="2">
    <source>
        <dbReference type="ARBA" id="ARBA00009033"/>
    </source>
</evidence>
<name>A0A972VYM7_9GAMM</name>
<accession>A0A972VYM7</accession>
<evidence type="ECO:0000256" key="4">
    <source>
        <dbReference type="ARBA" id="ARBA00022692"/>
    </source>
</evidence>
<evidence type="ECO:0000259" key="8">
    <source>
        <dbReference type="Pfam" id="PF01773"/>
    </source>
</evidence>
<keyword evidence="4 7" id="KW-0812">Transmembrane</keyword>
<proteinExistence type="inferred from homology"/>